<name>A0A8C5QR87_9ANUR</name>
<proteinExistence type="predicted"/>
<dbReference type="CDD" id="cd18294">
    <property type="entry name" value="BTB_POZ_BTBD19"/>
    <property type="match status" value="1"/>
</dbReference>
<reference evidence="2" key="1">
    <citation type="submission" date="2025-08" db="UniProtKB">
        <authorList>
            <consortium name="Ensembl"/>
        </authorList>
    </citation>
    <scope>IDENTIFICATION</scope>
</reference>
<dbReference type="CDD" id="cd18494">
    <property type="entry name" value="BACK_BTBD19"/>
    <property type="match status" value="1"/>
</dbReference>
<dbReference type="InterPro" id="IPR042846">
    <property type="entry name" value="BTBD19"/>
</dbReference>
<reference evidence="2" key="2">
    <citation type="submission" date="2025-09" db="UniProtKB">
        <authorList>
            <consortium name="Ensembl"/>
        </authorList>
    </citation>
    <scope>IDENTIFICATION</scope>
</reference>
<dbReference type="AlphaFoldDB" id="A0A8C5QR87"/>
<dbReference type="InterPro" id="IPR011705">
    <property type="entry name" value="BACK"/>
</dbReference>
<dbReference type="InterPro" id="IPR011333">
    <property type="entry name" value="SKP1/BTB/POZ_sf"/>
</dbReference>
<dbReference type="OrthoDB" id="45365at2759"/>
<dbReference type="PANTHER" id="PTHR46965">
    <property type="entry name" value="BTB/POZ DOMAIN-CONTAINING PROTEIN 19"/>
    <property type="match status" value="1"/>
</dbReference>
<dbReference type="SMART" id="SM00225">
    <property type="entry name" value="BTB"/>
    <property type="match status" value="1"/>
</dbReference>
<organism evidence="2 3">
    <name type="scientific">Leptobrachium leishanense</name>
    <name type="common">Leishan spiny toad</name>
    <dbReference type="NCBI Taxonomy" id="445787"/>
    <lineage>
        <taxon>Eukaryota</taxon>
        <taxon>Metazoa</taxon>
        <taxon>Chordata</taxon>
        <taxon>Craniata</taxon>
        <taxon>Vertebrata</taxon>
        <taxon>Euteleostomi</taxon>
        <taxon>Amphibia</taxon>
        <taxon>Batrachia</taxon>
        <taxon>Anura</taxon>
        <taxon>Pelobatoidea</taxon>
        <taxon>Megophryidae</taxon>
        <taxon>Leptobrachium</taxon>
    </lineage>
</organism>
<dbReference type="InterPro" id="IPR000210">
    <property type="entry name" value="BTB/POZ_dom"/>
</dbReference>
<sequence>MAQCPAKAKPAGPSTLHGDISCLPAALRGLIDNPQFSDVTFVVGKRRQVIHAHRCILASRCKVFHGMFVNQSEERTSPEELRVPFVLADTHPDVFLAVLEFLYTNSVTLSSPITLEVLTSAVEYGLDDLRKLCVEFISKTLTVELACEALQAAVTYGQTDLIQNCLSFIERHTTKDAVGHMIHYSNYCHRVKRVRALPATRLRDLSLPDLFGTRGHLPAGTPSWGPQGSALTDCKRSEEIIKTQGFRELSDLGLLSILQSNRLAIDEVLLIHAVREWAHVSSVVLDAPVSVIAKEVVKELRLFLLSPEELTTLEEENRQDNLIPESQVAQAWKFHALKKISDFQLQRCQRRKGTLPREHHRYLEPHAK</sequence>
<keyword evidence="3" id="KW-1185">Reference proteome</keyword>
<dbReference type="GeneTree" id="ENSGT00940000162133"/>
<dbReference type="PROSITE" id="PS50097">
    <property type="entry name" value="BTB"/>
    <property type="match status" value="1"/>
</dbReference>
<feature type="domain" description="BTB" evidence="1">
    <location>
        <begin position="37"/>
        <end position="111"/>
    </location>
</feature>
<dbReference type="Gene3D" id="3.30.710.10">
    <property type="entry name" value="Potassium Channel Kv1.1, Chain A"/>
    <property type="match status" value="1"/>
</dbReference>
<dbReference type="Gene3D" id="1.25.40.420">
    <property type="match status" value="1"/>
</dbReference>
<dbReference type="Ensembl" id="ENSLLET00000043284.1">
    <property type="protein sequence ID" value="ENSLLEP00000041615.1"/>
    <property type="gene ID" value="ENSLLEG00000026430.1"/>
</dbReference>
<evidence type="ECO:0000313" key="2">
    <source>
        <dbReference type="Ensembl" id="ENSLLEP00000041615.1"/>
    </source>
</evidence>
<dbReference type="PANTHER" id="PTHR46965:SF1">
    <property type="entry name" value="BTB_POZ DOMAIN-CONTAINING PROTEIN 19"/>
    <property type="match status" value="1"/>
</dbReference>
<dbReference type="Pfam" id="PF07707">
    <property type="entry name" value="BACK"/>
    <property type="match status" value="1"/>
</dbReference>
<accession>A0A8C5QR87</accession>
<dbReference type="Pfam" id="PF00651">
    <property type="entry name" value="BTB"/>
    <property type="match status" value="1"/>
</dbReference>
<gene>
    <name evidence="2" type="primary">BTBD19</name>
</gene>
<dbReference type="Proteomes" id="UP000694569">
    <property type="component" value="Unplaced"/>
</dbReference>
<evidence type="ECO:0000313" key="3">
    <source>
        <dbReference type="Proteomes" id="UP000694569"/>
    </source>
</evidence>
<evidence type="ECO:0000259" key="1">
    <source>
        <dbReference type="PROSITE" id="PS50097"/>
    </source>
</evidence>
<protein>
    <submittedName>
        <fullName evidence="2">BTB domain containing 19</fullName>
    </submittedName>
</protein>
<dbReference type="SUPFAM" id="SSF54695">
    <property type="entry name" value="POZ domain"/>
    <property type="match status" value="1"/>
</dbReference>